<comment type="caution">
    <text evidence="1">The sequence shown here is derived from an EMBL/GenBank/DDBJ whole genome shotgun (WGS) entry which is preliminary data.</text>
</comment>
<reference evidence="1 2" key="1">
    <citation type="submission" date="2009-10" db="EMBL/GenBank/DDBJ databases">
        <authorList>
            <person name="Harkins D.M."/>
            <person name="Madupu R."/>
            <person name="Durkin A.S."/>
            <person name="Torralba M."/>
            <person name="Methe B."/>
            <person name="Sutton G.G."/>
            <person name="Strausberg R.L."/>
            <person name="Nelson K.E."/>
        </authorList>
    </citation>
    <scope>NUCLEOTIDE SEQUENCE [LARGE SCALE GENOMIC DNA]</scope>
    <source>
        <strain evidence="1 2">F0264</strain>
    </source>
</reference>
<gene>
    <name evidence="1" type="ORF">HMPREF0554_0267</name>
</gene>
<sequence>MKQYAGTGYDRKYEAAASDWRDKQYDDYCAAQDEYDRQIQEKFEELFNELEVYHTSYYDKLSENEWIELKDYFRDYEYNLETTFSDVIESYQEELIEKYNFMI</sequence>
<protein>
    <submittedName>
        <fullName evidence="1">Uncharacterized protein</fullName>
    </submittedName>
</protein>
<organism evidence="1 2">
    <name type="scientific">Pseudoleptotrichia goodfellowii F0264</name>
    <dbReference type="NCBI Taxonomy" id="596323"/>
    <lineage>
        <taxon>Bacteria</taxon>
        <taxon>Fusobacteriati</taxon>
        <taxon>Fusobacteriota</taxon>
        <taxon>Fusobacteriia</taxon>
        <taxon>Fusobacteriales</taxon>
        <taxon>Leptotrichiaceae</taxon>
        <taxon>Pseudoleptotrichia</taxon>
    </lineage>
</organism>
<evidence type="ECO:0000313" key="1">
    <source>
        <dbReference type="EMBL" id="EEY34533.1"/>
    </source>
</evidence>
<evidence type="ECO:0000313" key="2">
    <source>
        <dbReference type="Proteomes" id="UP000004226"/>
    </source>
</evidence>
<dbReference type="RefSeq" id="WP_006807835.1">
    <property type="nucleotide sequence ID" value="NZ_ADAD01000153.1"/>
</dbReference>
<dbReference type="AlphaFoldDB" id="D0GMZ2"/>
<name>D0GMZ2_9FUSO</name>
<keyword evidence="2" id="KW-1185">Reference proteome</keyword>
<proteinExistence type="predicted"/>
<dbReference type="Proteomes" id="UP000004226">
    <property type="component" value="Unassembled WGS sequence"/>
</dbReference>
<accession>D0GMZ2</accession>
<dbReference type="EMBL" id="ADAD01000153">
    <property type="protein sequence ID" value="EEY34533.1"/>
    <property type="molecule type" value="Genomic_DNA"/>
</dbReference>